<dbReference type="AlphaFoldDB" id="A0A084JYM5"/>
<gene>
    <name evidence="2" type="ORF">IL45_02620</name>
</gene>
<accession>A0A084JYM5</accession>
<keyword evidence="1" id="KW-1133">Transmembrane helix</keyword>
<sequence length="303" mass="35407">MYLFYYDCFYSSLYSSHFISVTFAFCTTISMKYYIFTFLVITIFNQSFSQVEPVNTSGRKGDFYIYWGWNLSAYGKSDITFTGDNYDFTLEDVVAYDRQSDFDPKKYLNPGSITIPQYNFRIGYFINDKYNISIGADHMKYVMLRDQTVRINGRIDDTSTLYNGVYNNEEISLDRSFLQFEHTDGLNYVNIGLRRMDHLWDYKFFSLQAVTGLEGGIIIPKTNTKLLGRQRYDEFHVSGYGLSAVLGINFEFFEHFFVQTELKGGYINMNDIRTTADTSDSASQSFLFRQVNMVFGARFKLWD</sequence>
<protein>
    <submittedName>
        <fullName evidence="2">Membrane protein</fullName>
    </submittedName>
</protein>
<feature type="transmembrane region" description="Helical" evidence="1">
    <location>
        <begin position="20"/>
        <end position="44"/>
    </location>
</feature>
<keyword evidence="1" id="KW-0472">Membrane</keyword>
<comment type="caution">
    <text evidence="2">The sequence shown here is derived from an EMBL/GenBank/DDBJ whole genome shotgun (WGS) entry which is preliminary data.</text>
</comment>
<evidence type="ECO:0000313" key="2">
    <source>
        <dbReference type="EMBL" id="KEZ94059.1"/>
    </source>
</evidence>
<dbReference type="Proteomes" id="UP000028531">
    <property type="component" value="Unassembled WGS sequence"/>
</dbReference>
<proteinExistence type="predicted"/>
<name>A0A084JYM5_NONUL</name>
<keyword evidence="1" id="KW-0812">Transmembrane</keyword>
<evidence type="ECO:0000313" key="3">
    <source>
        <dbReference type="Proteomes" id="UP000028531"/>
    </source>
</evidence>
<organism evidence="2 3">
    <name type="scientific">Nonlabens ulvanivorans</name>
    <name type="common">Persicivirga ulvanivorans</name>
    <dbReference type="NCBI Taxonomy" id="906888"/>
    <lineage>
        <taxon>Bacteria</taxon>
        <taxon>Pseudomonadati</taxon>
        <taxon>Bacteroidota</taxon>
        <taxon>Flavobacteriia</taxon>
        <taxon>Flavobacteriales</taxon>
        <taxon>Flavobacteriaceae</taxon>
        <taxon>Nonlabens</taxon>
    </lineage>
</organism>
<reference evidence="2 3" key="1">
    <citation type="submission" date="2014-07" db="EMBL/GenBank/DDBJ databases">
        <title>Draft genome sequence of Nonlabens ulvanivorans, an ulvan degrading bacterium.</title>
        <authorList>
            <person name="Kopel M."/>
            <person name="Helbert W."/>
            <person name="Henrissat B."/>
            <person name="Doniger T."/>
            <person name="Banin E."/>
        </authorList>
    </citation>
    <scope>NUCLEOTIDE SEQUENCE [LARGE SCALE GENOMIC DNA]</scope>
    <source>
        <strain evidence="2 3">PLR</strain>
    </source>
</reference>
<evidence type="ECO:0000256" key="1">
    <source>
        <dbReference type="SAM" id="Phobius"/>
    </source>
</evidence>
<dbReference type="OrthoDB" id="8887208at2"/>
<dbReference type="EMBL" id="JPJI01000023">
    <property type="protein sequence ID" value="KEZ94059.1"/>
    <property type="molecule type" value="Genomic_DNA"/>
</dbReference>